<proteinExistence type="predicted"/>
<sequence>MFQEPLRNVPDDSGESRAQPRWEESQSAHTRGCCDVVRTGFRHSNKESATTSSHETSPRRRRGGPAPDAITWRRVVYS</sequence>
<feature type="compositionally biased region" description="Basic and acidic residues" evidence="1">
    <location>
        <begin position="14"/>
        <end position="26"/>
    </location>
</feature>
<protein>
    <submittedName>
        <fullName evidence="3">Uncharacterized protein</fullName>
    </submittedName>
</protein>
<dbReference type="AlphaFoldDB" id="A0A0K0CXG2"/>
<accession>A0A0K0CXG2</accession>
<dbReference type="WBParaSite" id="ACAC_0000226101-mRNA-1">
    <property type="protein sequence ID" value="ACAC_0000226101-mRNA-1"/>
    <property type="gene ID" value="ACAC_0000226101"/>
</dbReference>
<organism evidence="2 3">
    <name type="scientific">Angiostrongylus cantonensis</name>
    <name type="common">Rat lungworm</name>
    <dbReference type="NCBI Taxonomy" id="6313"/>
    <lineage>
        <taxon>Eukaryota</taxon>
        <taxon>Metazoa</taxon>
        <taxon>Ecdysozoa</taxon>
        <taxon>Nematoda</taxon>
        <taxon>Chromadorea</taxon>
        <taxon>Rhabditida</taxon>
        <taxon>Rhabditina</taxon>
        <taxon>Rhabditomorpha</taxon>
        <taxon>Strongyloidea</taxon>
        <taxon>Metastrongylidae</taxon>
        <taxon>Angiostrongylus</taxon>
    </lineage>
</organism>
<dbReference type="Proteomes" id="UP000035642">
    <property type="component" value="Unassembled WGS sequence"/>
</dbReference>
<evidence type="ECO:0000256" key="1">
    <source>
        <dbReference type="SAM" id="MobiDB-lite"/>
    </source>
</evidence>
<evidence type="ECO:0000313" key="3">
    <source>
        <dbReference type="WBParaSite" id="ACAC_0000226101-mRNA-1"/>
    </source>
</evidence>
<reference evidence="2" key="1">
    <citation type="submission" date="2012-09" db="EMBL/GenBank/DDBJ databases">
        <authorList>
            <person name="Martin A.A."/>
        </authorList>
    </citation>
    <scope>NUCLEOTIDE SEQUENCE</scope>
</reference>
<keyword evidence="2" id="KW-1185">Reference proteome</keyword>
<name>A0A0K0CXG2_ANGCA</name>
<feature type="region of interest" description="Disordered" evidence="1">
    <location>
        <begin position="1"/>
        <end position="78"/>
    </location>
</feature>
<evidence type="ECO:0000313" key="2">
    <source>
        <dbReference type="Proteomes" id="UP000035642"/>
    </source>
</evidence>
<reference evidence="3" key="2">
    <citation type="submission" date="2017-02" db="UniProtKB">
        <authorList>
            <consortium name="WormBaseParasite"/>
        </authorList>
    </citation>
    <scope>IDENTIFICATION</scope>
</reference>